<evidence type="ECO:0000313" key="1">
    <source>
        <dbReference type="EMBL" id="KPM35279.1"/>
    </source>
</evidence>
<comment type="caution">
    <text evidence="1">The sequence shown here is derived from an EMBL/GenBank/DDBJ whole genome shotgun (WGS) entry which is preliminary data.</text>
</comment>
<accession>A0A0P7ARI8</accession>
<organism evidence="1 2">
    <name type="scientific">Neonectria ditissima</name>
    <dbReference type="NCBI Taxonomy" id="78410"/>
    <lineage>
        <taxon>Eukaryota</taxon>
        <taxon>Fungi</taxon>
        <taxon>Dikarya</taxon>
        <taxon>Ascomycota</taxon>
        <taxon>Pezizomycotina</taxon>
        <taxon>Sordariomycetes</taxon>
        <taxon>Hypocreomycetidae</taxon>
        <taxon>Hypocreales</taxon>
        <taxon>Nectriaceae</taxon>
        <taxon>Neonectria</taxon>
    </lineage>
</organism>
<dbReference type="AlphaFoldDB" id="A0A0P7ARI8"/>
<dbReference type="PANTHER" id="PTHR31687:SF3">
    <property type="entry name" value="PROTEIN URG3"/>
    <property type="match status" value="1"/>
</dbReference>
<proteinExistence type="predicted"/>
<dbReference type="Pfam" id="PF07958">
    <property type="entry name" value="DUF1688"/>
    <property type="match status" value="2"/>
</dbReference>
<keyword evidence="2" id="KW-1185">Reference proteome</keyword>
<gene>
    <name evidence="1" type="ORF">AK830_g11290</name>
</gene>
<dbReference type="OrthoDB" id="2153176at2759"/>
<dbReference type="STRING" id="78410.A0A0P7ARI8"/>
<evidence type="ECO:0000313" key="2">
    <source>
        <dbReference type="Proteomes" id="UP000050424"/>
    </source>
</evidence>
<protein>
    <submittedName>
        <fullName evidence="1">Protein urg3</fullName>
    </submittedName>
</protein>
<reference evidence="1 2" key="1">
    <citation type="submission" date="2015-09" db="EMBL/GenBank/DDBJ databases">
        <title>Draft genome of a European isolate of the apple canker pathogen Neonectria ditissima.</title>
        <authorList>
            <person name="Gomez-Cortecero A."/>
            <person name="Harrison R.J."/>
            <person name="Armitage A.D."/>
        </authorList>
    </citation>
    <scope>NUCLEOTIDE SEQUENCE [LARGE SCALE GENOMIC DNA]</scope>
    <source>
        <strain evidence="1 2">R09/05</strain>
    </source>
</reference>
<sequence length="409" mass="44904">MQTDRDYLLSLQAVRANAAKVLDAAKAGSLHHFDYDASRMSAAADFVTGVIKRDFGPDRFGDIPPHGRWQHFDVGGVGRVDALLARWRGDGCEKVEVTRRLIDLFFVSVLLDAGAGDHWRFKEPGTGEYYVRSEGIAVASLHMFKAGAFVSKGADPDEISPENPMVGVASRVRLLNDVGTSLLQLPDIFGEGGRPGNLVNYLTNRAGDSKKLDYEHLWSSLQCALIPSWPKDRTAIDGEPIGDAWPLAVLAEQAEDKSPRNTIQPFHKLTQWLAYSLMVPFVRLLGYEWDNAQLGTGLPEYRNGGLFVDVNVLSLKKEVLEEGIKTSGEALPGYDAASDVIVEWRAMTVALLDELYQTISADFAAEGVTLSMAQMLEAGTWKSGRELAAKYRPETKSSPILVRGDGTLY</sequence>
<name>A0A0P7ARI8_9HYPO</name>
<dbReference type="EMBL" id="LKCW01000261">
    <property type="protein sequence ID" value="KPM35279.1"/>
    <property type="molecule type" value="Genomic_DNA"/>
</dbReference>
<dbReference type="PANTHER" id="PTHR31687">
    <property type="match status" value="1"/>
</dbReference>
<dbReference type="InterPro" id="IPR012469">
    <property type="entry name" value="DUF1688"/>
</dbReference>
<dbReference type="Proteomes" id="UP000050424">
    <property type="component" value="Unassembled WGS sequence"/>
</dbReference>